<reference evidence="2 3" key="1">
    <citation type="submission" date="2024-05" db="EMBL/GenBank/DDBJ databases">
        <title>Genome sequencing and assembly of Indian major carp, Cirrhinus mrigala (Hamilton, 1822).</title>
        <authorList>
            <person name="Mohindra V."/>
            <person name="Chowdhury L.M."/>
            <person name="Lal K."/>
            <person name="Jena J.K."/>
        </authorList>
    </citation>
    <scope>NUCLEOTIDE SEQUENCE [LARGE SCALE GENOMIC DNA]</scope>
    <source>
        <strain evidence="2">CM1030</strain>
        <tissue evidence="2">Blood</tissue>
    </source>
</reference>
<dbReference type="InterPro" id="IPR001254">
    <property type="entry name" value="Trypsin_dom"/>
</dbReference>
<dbReference type="InterPro" id="IPR043504">
    <property type="entry name" value="Peptidase_S1_PA_chymotrypsin"/>
</dbReference>
<protein>
    <recommendedName>
        <fullName evidence="1">Peptidase S1 domain-containing protein</fullName>
    </recommendedName>
</protein>
<proteinExistence type="predicted"/>
<dbReference type="AlphaFoldDB" id="A0ABD0RJ63"/>
<feature type="domain" description="Peptidase S1" evidence="1">
    <location>
        <begin position="9"/>
        <end position="39"/>
    </location>
</feature>
<comment type="caution">
    <text evidence="2">The sequence shown here is derived from an EMBL/GenBank/DDBJ whole genome shotgun (WGS) entry which is preliminary data.</text>
</comment>
<evidence type="ECO:0000259" key="1">
    <source>
        <dbReference type="Pfam" id="PF00089"/>
    </source>
</evidence>
<organism evidence="2 3">
    <name type="scientific">Cirrhinus mrigala</name>
    <name type="common">Mrigala</name>
    <dbReference type="NCBI Taxonomy" id="683832"/>
    <lineage>
        <taxon>Eukaryota</taxon>
        <taxon>Metazoa</taxon>
        <taxon>Chordata</taxon>
        <taxon>Craniata</taxon>
        <taxon>Vertebrata</taxon>
        <taxon>Euteleostomi</taxon>
        <taxon>Actinopterygii</taxon>
        <taxon>Neopterygii</taxon>
        <taxon>Teleostei</taxon>
        <taxon>Ostariophysi</taxon>
        <taxon>Cypriniformes</taxon>
        <taxon>Cyprinidae</taxon>
        <taxon>Labeoninae</taxon>
        <taxon>Labeonini</taxon>
        <taxon>Cirrhinus</taxon>
    </lineage>
</organism>
<sequence length="62" mass="6839">QSGLNLEETYRGARQIIIHPNYNNPVHDNDIALVQLTSSLLVVHLLQVQRAGSLDGAGYILE</sequence>
<feature type="non-terminal residue" evidence="2">
    <location>
        <position position="1"/>
    </location>
</feature>
<evidence type="ECO:0000313" key="2">
    <source>
        <dbReference type="EMBL" id="KAL0198145.1"/>
    </source>
</evidence>
<dbReference type="Proteomes" id="UP001529510">
    <property type="component" value="Unassembled WGS sequence"/>
</dbReference>
<gene>
    <name evidence="2" type="ORF">M9458_006685</name>
</gene>
<accession>A0ABD0RJ63</accession>
<dbReference type="Pfam" id="PF00089">
    <property type="entry name" value="Trypsin"/>
    <property type="match status" value="1"/>
</dbReference>
<evidence type="ECO:0000313" key="3">
    <source>
        <dbReference type="Proteomes" id="UP001529510"/>
    </source>
</evidence>
<dbReference type="InterPro" id="IPR009003">
    <property type="entry name" value="Peptidase_S1_PA"/>
</dbReference>
<dbReference type="SUPFAM" id="SSF50494">
    <property type="entry name" value="Trypsin-like serine proteases"/>
    <property type="match status" value="1"/>
</dbReference>
<feature type="non-terminal residue" evidence="2">
    <location>
        <position position="62"/>
    </location>
</feature>
<dbReference type="Gene3D" id="2.40.10.10">
    <property type="entry name" value="Trypsin-like serine proteases"/>
    <property type="match status" value="1"/>
</dbReference>
<name>A0ABD0RJ63_CIRMR</name>
<keyword evidence="3" id="KW-1185">Reference proteome</keyword>
<dbReference type="EMBL" id="JAMKFB020000003">
    <property type="protein sequence ID" value="KAL0198145.1"/>
    <property type="molecule type" value="Genomic_DNA"/>
</dbReference>